<organism evidence="1 2">
    <name type="scientific">Pangasianodon gigas</name>
    <name type="common">Mekong giant catfish</name>
    <name type="synonym">Pangasius gigas</name>
    <dbReference type="NCBI Taxonomy" id="30993"/>
    <lineage>
        <taxon>Eukaryota</taxon>
        <taxon>Metazoa</taxon>
        <taxon>Chordata</taxon>
        <taxon>Craniata</taxon>
        <taxon>Vertebrata</taxon>
        <taxon>Euteleostomi</taxon>
        <taxon>Actinopterygii</taxon>
        <taxon>Neopterygii</taxon>
        <taxon>Teleostei</taxon>
        <taxon>Ostariophysi</taxon>
        <taxon>Siluriformes</taxon>
        <taxon>Pangasiidae</taxon>
        <taxon>Pangasianodon</taxon>
    </lineage>
</organism>
<feature type="non-terminal residue" evidence="1">
    <location>
        <position position="1"/>
    </location>
</feature>
<dbReference type="EMBL" id="CM040477">
    <property type="protein sequence ID" value="MCI4392646.1"/>
    <property type="molecule type" value="Genomic_DNA"/>
</dbReference>
<name>A0ACC5XNX8_PANGG</name>
<reference evidence="1 2" key="1">
    <citation type="journal article" date="2022" name="bioRxiv">
        <title>An ancient truncated duplication of the anti-Mullerian hormone receptor type 2 gene is a potential conserved master sex determinant in the Pangasiidae catfish family.</title>
        <authorList>
            <person name="Wen M."/>
            <person name="Pan Q."/>
            <person name="Jouanno E."/>
            <person name="Montfort J."/>
            <person name="Zahm M."/>
            <person name="Cabau C."/>
            <person name="Klopp C."/>
            <person name="Iampietro C."/>
            <person name="Roques C."/>
            <person name="Bouchez O."/>
            <person name="Castinel A."/>
            <person name="Donnadieu C."/>
            <person name="Parrinello H."/>
            <person name="Poncet C."/>
            <person name="Belmonte E."/>
            <person name="Gautier V."/>
            <person name="Avarre J.-C."/>
            <person name="Dugue R."/>
            <person name="Gustiano R."/>
            <person name="Ha T.T.T."/>
            <person name="Campet M."/>
            <person name="Sriphairoj K."/>
            <person name="Ribolli J."/>
            <person name="de Almeida F.L."/>
            <person name="Desvignes T."/>
            <person name="Postlethwait J.H."/>
            <person name="Bucao C.F."/>
            <person name="Robinson-Rechavi M."/>
            <person name="Bobe J."/>
            <person name="Herpin A."/>
            <person name="Guiguen Y."/>
        </authorList>
    </citation>
    <scope>NUCLEOTIDE SEQUENCE [LARGE SCALE GENOMIC DNA]</scope>
    <source>
        <strain evidence="1">YG-Dec2019</strain>
    </source>
</reference>
<evidence type="ECO:0000313" key="2">
    <source>
        <dbReference type="Proteomes" id="UP000829447"/>
    </source>
</evidence>
<protein>
    <submittedName>
        <fullName evidence="1">Uncharacterized protein</fullName>
    </submittedName>
</protein>
<comment type="caution">
    <text evidence="1">The sequence shown here is derived from an EMBL/GenBank/DDBJ whole genome shotgun (WGS) entry which is preliminary data.</text>
</comment>
<evidence type="ECO:0000313" key="1">
    <source>
        <dbReference type="EMBL" id="MCI4392646.1"/>
    </source>
</evidence>
<proteinExistence type="predicted"/>
<gene>
    <name evidence="1" type="ORF">PGIGA_G00148270</name>
</gene>
<keyword evidence="2" id="KW-1185">Reference proteome</keyword>
<accession>A0ACC5XNX8</accession>
<dbReference type="Proteomes" id="UP000829447">
    <property type="component" value="Linkage Group LG24"/>
</dbReference>
<sequence length="90" mass="10229">ILSFDTNVFKKKKKKKATSSFESFIDIQKEPKSFPPYRTKITHLIAVEPSLTRPQQTGSESVQQSPNRAPIQPDATRSLRHTQRALTSEC</sequence>